<proteinExistence type="predicted"/>
<comment type="caution">
    <text evidence="2">The sequence shown here is derived from an EMBL/GenBank/DDBJ whole genome shotgun (WGS) entry which is preliminary data.</text>
</comment>
<dbReference type="Proteomes" id="UP001066276">
    <property type="component" value="Chromosome 3_2"/>
</dbReference>
<keyword evidence="3" id="KW-1185">Reference proteome</keyword>
<dbReference type="AlphaFoldDB" id="A0AAV7TRR4"/>
<name>A0AAV7TRR4_PLEWA</name>
<protein>
    <submittedName>
        <fullName evidence="2">Uncharacterized protein</fullName>
    </submittedName>
</protein>
<feature type="region of interest" description="Disordered" evidence="1">
    <location>
        <begin position="78"/>
        <end position="122"/>
    </location>
</feature>
<evidence type="ECO:0000313" key="2">
    <source>
        <dbReference type="EMBL" id="KAJ1179287.1"/>
    </source>
</evidence>
<evidence type="ECO:0000313" key="3">
    <source>
        <dbReference type="Proteomes" id="UP001066276"/>
    </source>
</evidence>
<dbReference type="EMBL" id="JANPWB010000006">
    <property type="protein sequence ID" value="KAJ1179287.1"/>
    <property type="molecule type" value="Genomic_DNA"/>
</dbReference>
<gene>
    <name evidence="2" type="ORF">NDU88_004521</name>
</gene>
<accession>A0AAV7TRR4</accession>
<reference evidence="2" key="1">
    <citation type="journal article" date="2022" name="bioRxiv">
        <title>Sequencing and chromosome-scale assembly of the giantPleurodeles waltlgenome.</title>
        <authorList>
            <person name="Brown T."/>
            <person name="Elewa A."/>
            <person name="Iarovenko S."/>
            <person name="Subramanian E."/>
            <person name="Araus A.J."/>
            <person name="Petzold A."/>
            <person name="Susuki M."/>
            <person name="Suzuki K.-i.T."/>
            <person name="Hayashi T."/>
            <person name="Toyoda A."/>
            <person name="Oliveira C."/>
            <person name="Osipova E."/>
            <person name="Leigh N.D."/>
            <person name="Simon A."/>
            <person name="Yun M.H."/>
        </authorList>
    </citation>
    <scope>NUCLEOTIDE SEQUENCE</scope>
    <source>
        <strain evidence="2">20211129_DDA</strain>
        <tissue evidence="2">Liver</tissue>
    </source>
</reference>
<organism evidence="2 3">
    <name type="scientific">Pleurodeles waltl</name>
    <name type="common">Iberian ribbed newt</name>
    <dbReference type="NCBI Taxonomy" id="8319"/>
    <lineage>
        <taxon>Eukaryota</taxon>
        <taxon>Metazoa</taxon>
        <taxon>Chordata</taxon>
        <taxon>Craniata</taxon>
        <taxon>Vertebrata</taxon>
        <taxon>Euteleostomi</taxon>
        <taxon>Amphibia</taxon>
        <taxon>Batrachia</taxon>
        <taxon>Caudata</taxon>
        <taxon>Salamandroidea</taxon>
        <taxon>Salamandridae</taxon>
        <taxon>Pleurodelinae</taxon>
        <taxon>Pleurodeles</taxon>
    </lineage>
</organism>
<evidence type="ECO:0000256" key="1">
    <source>
        <dbReference type="SAM" id="MobiDB-lite"/>
    </source>
</evidence>
<sequence length="178" mass="19697">MREELSLVGRPLLLRLHLFIILREHFTLNSAVRLEAIVCDALCTRIEPDQTNAKEKFLDRSPGCPFCYHCRRLTKPCSPRTRRGPAPTRGAETADQCFPSLQRPLSDSRPPAAVRSRDSAGSPLLAGGHVSCANERARCTAQPWRQPAAVRVSEEAQCSAAKQFIITAQQAPGPRRLT</sequence>